<proteinExistence type="predicted"/>
<comment type="caution">
    <text evidence="1">The sequence shown here is derived from an EMBL/GenBank/DDBJ whole genome shotgun (WGS) entry which is preliminary data.</text>
</comment>
<sequence length="211" mass="22276">MTLIYDVILFDLDGTLVDTESIALVTGMEAFAAHGHAVDEAFMHGLVGKDEPTAARIIRTAMPDVDLDAVNRHWRQGFKAGLDRGLTLKPGASELLPALTAPLAIVTSTGRAGAHHKLGIAGIAEAFTHVVTLDDVRAPKPDPEPYLLAAALFGVAPQRCVVFEDSETGAEAAHRAGCTVIQVPDIVPSQGRWAHHLAPDLLTGARMAGLL</sequence>
<dbReference type="Gene3D" id="1.10.150.240">
    <property type="entry name" value="Putative phosphatase, domain 2"/>
    <property type="match status" value="1"/>
</dbReference>
<gene>
    <name evidence="1" type="ORF">G8O29_07065</name>
</gene>
<dbReference type="Pfam" id="PF13419">
    <property type="entry name" value="HAD_2"/>
    <property type="match status" value="1"/>
</dbReference>
<reference evidence="1 2" key="1">
    <citation type="journal article" date="2022" name="Microorganisms">
        <title>Genome Sequence and Characterization of a Xanthorhodopsin-Containing, Aerobic Anoxygenic Phototrophic Rhodobacter Species, Isolated from Mesophilic Conditions at Yellowstone National Park.</title>
        <authorList>
            <person name="Kyndt J.A."/>
            <person name="Robertson S."/>
            <person name="Shoffstall I.B."/>
            <person name="Ramaley R.F."/>
            <person name="Meyer T.E."/>
        </authorList>
    </citation>
    <scope>NUCLEOTIDE SEQUENCE [LARGE SCALE GENOMIC DNA]</scope>
    <source>
        <strain evidence="1 2">M37P</strain>
    </source>
</reference>
<accession>A0ABX0G6H9</accession>
<dbReference type="InterPro" id="IPR036412">
    <property type="entry name" value="HAD-like_sf"/>
</dbReference>
<dbReference type="SFLD" id="SFLDG01129">
    <property type="entry name" value="C1.5:_HAD__Beta-PGM__Phosphata"/>
    <property type="match status" value="1"/>
</dbReference>
<dbReference type="InterPro" id="IPR006439">
    <property type="entry name" value="HAD-SF_hydro_IA"/>
</dbReference>
<evidence type="ECO:0000313" key="1">
    <source>
        <dbReference type="EMBL" id="NHB76500.1"/>
    </source>
</evidence>
<dbReference type="PANTHER" id="PTHR18901:SF38">
    <property type="entry name" value="PSEUDOURIDINE-5'-PHOSPHATASE"/>
    <property type="match status" value="1"/>
</dbReference>
<dbReference type="Gene3D" id="3.40.50.1000">
    <property type="entry name" value="HAD superfamily/HAD-like"/>
    <property type="match status" value="1"/>
</dbReference>
<name>A0ABX0G6H9_9RHOB</name>
<protein>
    <submittedName>
        <fullName evidence="1">HAD family phosphatase</fullName>
    </submittedName>
</protein>
<dbReference type="InterPro" id="IPR023214">
    <property type="entry name" value="HAD_sf"/>
</dbReference>
<dbReference type="SFLD" id="SFLDG01135">
    <property type="entry name" value="C1.5.6:_HAD__Beta-PGM__Phospha"/>
    <property type="match status" value="1"/>
</dbReference>
<dbReference type="PRINTS" id="PR00413">
    <property type="entry name" value="HADHALOGNASE"/>
</dbReference>
<dbReference type="RefSeq" id="WP_166402539.1">
    <property type="nucleotide sequence ID" value="NZ_JAANHS010000004.1"/>
</dbReference>
<dbReference type="CDD" id="cd07505">
    <property type="entry name" value="HAD_BPGM-like"/>
    <property type="match status" value="1"/>
</dbReference>
<dbReference type="Proteomes" id="UP001515660">
    <property type="component" value="Unassembled WGS sequence"/>
</dbReference>
<dbReference type="EMBL" id="JAANHS010000004">
    <property type="protein sequence ID" value="NHB76500.1"/>
    <property type="molecule type" value="Genomic_DNA"/>
</dbReference>
<dbReference type="SUPFAM" id="SSF56784">
    <property type="entry name" value="HAD-like"/>
    <property type="match status" value="1"/>
</dbReference>
<dbReference type="InterPro" id="IPR041492">
    <property type="entry name" value="HAD_2"/>
</dbReference>
<dbReference type="InterPro" id="IPR023198">
    <property type="entry name" value="PGP-like_dom2"/>
</dbReference>
<dbReference type="NCBIfam" id="TIGR01509">
    <property type="entry name" value="HAD-SF-IA-v3"/>
    <property type="match status" value="1"/>
</dbReference>
<dbReference type="SFLD" id="SFLDS00003">
    <property type="entry name" value="Haloacid_Dehalogenase"/>
    <property type="match status" value="1"/>
</dbReference>
<organism evidence="1 2">
    <name type="scientific">Rhodobacter calidifons</name>
    <dbReference type="NCBI Taxonomy" id="2715277"/>
    <lineage>
        <taxon>Bacteria</taxon>
        <taxon>Pseudomonadati</taxon>
        <taxon>Pseudomonadota</taxon>
        <taxon>Alphaproteobacteria</taxon>
        <taxon>Rhodobacterales</taxon>
        <taxon>Rhodobacter group</taxon>
        <taxon>Rhodobacter</taxon>
    </lineage>
</organism>
<dbReference type="PANTHER" id="PTHR18901">
    <property type="entry name" value="2-DEOXYGLUCOSE-6-PHOSPHATE PHOSPHATASE 2"/>
    <property type="match status" value="1"/>
</dbReference>
<evidence type="ECO:0000313" key="2">
    <source>
        <dbReference type="Proteomes" id="UP001515660"/>
    </source>
</evidence>
<keyword evidence="2" id="KW-1185">Reference proteome</keyword>